<dbReference type="EMBL" id="UYRV01108063">
    <property type="protein sequence ID" value="VDN23990.1"/>
    <property type="molecule type" value="Genomic_DNA"/>
</dbReference>
<sequence length="181" mass="20665">MKQQSRTLPRCRPSQAPPPVPNKYAPSNRSVDVHRLKDEIDKLSQQLLMVKAQLHTRISDESKEDANTTSRSEQSTLDSRLSTVLCSPFDTDCSLTPQPTLTPLPESKNTFIFFSCVILKTQNLRCGQKPAIALLLCLLHHTNFEGKKVKREIFLIQKSRTKFSKKFRISCLVKLFDNYNS</sequence>
<keyword evidence="3" id="KW-1185">Reference proteome</keyword>
<dbReference type="Proteomes" id="UP000271889">
    <property type="component" value="Unassembled WGS sequence"/>
</dbReference>
<dbReference type="OrthoDB" id="5837013at2759"/>
<name>A0A3P7MCP9_CYLGO</name>
<evidence type="ECO:0000313" key="3">
    <source>
        <dbReference type="Proteomes" id="UP000271889"/>
    </source>
</evidence>
<reference evidence="2 3" key="1">
    <citation type="submission" date="2018-11" db="EMBL/GenBank/DDBJ databases">
        <authorList>
            <consortium name="Pathogen Informatics"/>
        </authorList>
    </citation>
    <scope>NUCLEOTIDE SEQUENCE [LARGE SCALE GENOMIC DNA]</scope>
</reference>
<evidence type="ECO:0000313" key="2">
    <source>
        <dbReference type="EMBL" id="VDN23990.1"/>
    </source>
</evidence>
<dbReference type="AlphaFoldDB" id="A0A3P7MCP9"/>
<proteinExistence type="predicted"/>
<organism evidence="2 3">
    <name type="scientific">Cylicostephanus goldi</name>
    <name type="common">Nematode worm</name>
    <dbReference type="NCBI Taxonomy" id="71465"/>
    <lineage>
        <taxon>Eukaryota</taxon>
        <taxon>Metazoa</taxon>
        <taxon>Ecdysozoa</taxon>
        <taxon>Nematoda</taxon>
        <taxon>Chromadorea</taxon>
        <taxon>Rhabditida</taxon>
        <taxon>Rhabditina</taxon>
        <taxon>Rhabditomorpha</taxon>
        <taxon>Strongyloidea</taxon>
        <taxon>Strongylidae</taxon>
        <taxon>Cylicostephanus</taxon>
    </lineage>
</organism>
<feature type="region of interest" description="Disordered" evidence="1">
    <location>
        <begin position="1"/>
        <end position="31"/>
    </location>
</feature>
<protein>
    <submittedName>
        <fullName evidence="2">Uncharacterized protein</fullName>
    </submittedName>
</protein>
<gene>
    <name evidence="2" type="ORF">CGOC_LOCUS9720</name>
</gene>
<accession>A0A3P7MCP9</accession>
<evidence type="ECO:0000256" key="1">
    <source>
        <dbReference type="SAM" id="MobiDB-lite"/>
    </source>
</evidence>